<evidence type="ECO:0000256" key="1">
    <source>
        <dbReference type="SAM" id="MobiDB-lite"/>
    </source>
</evidence>
<sequence length="62" mass="7178">MQGQEGKKKKERKERKKKKKERKENQTKPSHEVPQNQTDELELALNGKRPLATDGPLQNAAR</sequence>
<reference evidence="2" key="1">
    <citation type="submission" date="2024-06" db="UniProtKB">
        <authorList>
            <consortium name="Ensembl"/>
        </authorList>
    </citation>
    <scope>IDENTIFICATION</scope>
</reference>
<dbReference type="AlphaFoldDB" id="M3YHT3"/>
<evidence type="ECO:0000313" key="2">
    <source>
        <dbReference type="Ensembl" id="ENSMPUP00000010890.1"/>
    </source>
</evidence>
<feature type="compositionally biased region" description="Basic and acidic residues" evidence="1">
    <location>
        <begin position="22"/>
        <end position="31"/>
    </location>
</feature>
<organism evidence="2">
    <name type="scientific">Mustela putorius furo</name>
    <name type="common">European domestic ferret</name>
    <name type="synonym">Mustela furo</name>
    <dbReference type="NCBI Taxonomy" id="9669"/>
    <lineage>
        <taxon>Eukaryota</taxon>
        <taxon>Metazoa</taxon>
        <taxon>Chordata</taxon>
        <taxon>Craniata</taxon>
        <taxon>Vertebrata</taxon>
        <taxon>Euteleostomi</taxon>
        <taxon>Mammalia</taxon>
        <taxon>Eutheria</taxon>
        <taxon>Laurasiatheria</taxon>
        <taxon>Carnivora</taxon>
        <taxon>Caniformia</taxon>
        <taxon>Musteloidea</taxon>
        <taxon>Mustelidae</taxon>
        <taxon>Mustelinae</taxon>
        <taxon>Mustela</taxon>
    </lineage>
</organism>
<dbReference type="InParanoid" id="M3YHT3"/>
<protein>
    <submittedName>
        <fullName evidence="2">Uncharacterized protein</fullName>
    </submittedName>
</protein>
<dbReference type="Ensembl" id="ENSMPUT00000011072.1">
    <property type="protein sequence ID" value="ENSMPUP00000010890.1"/>
    <property type="gene ID" value="ENSMPUG00000010979.1"/>
</dbReference>
<feature type="compositionally biased region" description="Basic residues" evidence="1">
    <location>
        <begin position="9"/>
        <end position="21"/>
    </location>
</feature>
<dbReference type="EMBL" id="AEYP01043812">
    <property type="status" value="NOT_ANNOTATED_CDS"/>
    <property type="molecule type" value="Genomic_DNA"/>
</dbReference>
<proteinExistence type="predicted"/>
<dbReference type="HOGENOM" id="CLU_2910074_0_0_1"/>
<feature type="region of interest" description="Disordered" evidence="1">
    <location>
        <begin position="1"/>
        <end position="62"/>
    </location>
</feature>
<name>M3YHT3_MUSPF</name>
<accession>M3YHT3</accession>